<proteinExistence type="predicted"/>
<feature type="domain" description="Heterokaryon incompatibility" evidence="1">
    <location>
        <begin position="195"/>
        <end position="340"/>
    </location>
</feature>
<dbReference type="PANTHER" id="PTHR33112:SF12">
    <property type="entry name" value="HETEROKARYON INCOMPATIBILITY DOMAIN-CONTAINING PROTEIN"/>
    <property type="match status" value="1"/>
</dbReference>
<dbReference type="EMBL" id="WVTB01000015">
    <property type="protein sequence ID" value="KAF3809764.1"/>
    <property type="molecule type" value="Genomic_DNA"/>
</dbReference>
<gene>
    <name evidence="2" type="ORF">GCG54_00005307</name>
</gene>
<comment type="caution">
    <text evidence="2">The sequence shown here is derived from an EMBL/GenBank/DDBJ whole genome shotgun (WGS) entry which is preliminary data.</text>
</comment>
<dbReference type="RefSeq" id="XP_045268923.1">
    <property type="nucleotide sequence ID" value="XM_045405332.1"/>
</dbReference>
<accession>A0A8H4FQS7</accession>
<protein>
    <recommendedName>
        <fullName evidence="1">Heterokaryon incompatibility domain-containing protein</fullName>
    </recommendedName>
</protein>
<keyword evidence="3" id="KW-1185">Reference proteome</keyword>
<dbReference type="GeneID" id="69012458"/>
<name>A0A8H4FQS7_COLGL</name>
<reference evidence="2" key="2">
    <citation type="submission" date="2020-03" db="EMBL/GenBank/DDBJ databases">
        <authorList>
            <person name="Fu F.-F."/>
            <person name="Chen J."/>
        </authorList>
    </citation>
    <scope>NUCLEOTIDE SEQUENCE</scope>
    <source>
        <strain evidence="2">Lc1</strain>
    </source>
</reference>
<dbReference type="Proteomes" id="UP000613401">
    <property type="component" value="Unassembled WGS sequence"/>
</dbReference>
<evidence type="ECO:0000313" key="2">
    <source>
        <dbReference type="EMBL" id="KAF3809764.1"/>
    </source>
</evidence>
<reference evidence="2" key="1">
    <citation type="journal article" date="2020" name="Phytopathology">
        <title>Genome sequence and comparative analysis of Colletotrichum gloeosporioides isolated from Liriodendron leaves.</title>
        <authorList>
            <person name="Fu F.F."/>
            <person name="Hao Z."/>
            <person name="Wang P."/>
            <person name="Lu Y."/>
            <person name="Xue L.J."/>
            <person name="Wei G."/>
            <person name="Tian Y."/>
            <person name="Baishi H."/>
            <person name="Xu H."/>
            <person name="Shi J."/>
            <person name="Cheng T."/>
            <person name="Wang G."/>
            <person name="Yi Y."/>
            <person name="Chen J."/>
        </authorList>
    </citation>
    <scope>NUCLEOTIDE SEQUENCE</scope>
    <source>
        <strain evidence="2">Lc1</strain>
    </source>
</reference>
<dbReference type="Pfam" id="PF06985">
    <property type="entry name" value="HET"/>
    <property type="match status" value="1"/>
</dbReference>
<evidence type="ECO:0000313" key="3">
    <source>
        <dbReference type="Proteomes" id="UP000613401"/>
    </source>
</evidence>
<organism evidence="2 3">
    <name type="scientific">Colletotrichum gloeosporioides</name>
    <name type="common">Anthracnose fungus</name>
    <name type="synonym">Glomerella cingulata</name>
    <dbReference type="NCBI Taxonomy" id="474922"/>
    <lineage>
        <taxon>Eukaryota</taxon>
        <taxon>Fungi</taxon>
        <taxon>Dikarya</taxon>
        <taxon>Ascomycota</taxon>
        <taxon>Pezizomycotina</taxon>
        <taxon>Sordariomycetes</taxon>
        <taxon>Hypocreomycetidae</taxon>
        <taxon>Glomerellales</taxon>
        <taxon>Glomerellaceae</taxon>
        <taxon>Colletotrichum</taxon>
        <taxon>Colletotrichum gloeosporioides species complex</taxon>
    </lineage>
</organism>
<sequence length="675" mass="76501">MFSAPPPPLCQHCGKVPLTDDDLRSVISSEGAIPFFLLGSWSHISTSPCPLCQLVAHAIFEAHRLSPGSVPQGDDETFALVWKDNAEPGHRGAYSINDSTNTATGQFVCFVSESPEITQVANGAHFLLPTIKPKVEVSRILQWIETCTTTHPITRCRAYNYQGFRSTFPRLQVLRLIDLESDSLIEVSDIRPYKYVALSYVWGGVSSFRLTKSTLGRLRQPDSVSQIRGRLSLTILDTMKLVKLLGLRYLWVDLLCLVQDDPEDLKRGTAVMDNVFERSWLTVIAACGNHANSGLPAVTGTRAPQHAMRITDKTRLGLYTPLDWALAATVYQTRGWTFQEQALCQRALCFVDNKVFYRCGSDEFSETCLDQPVAKKRHEWEEPWSPPQAFRLKNPVRDWEDIVSRYSARALTDQRDVLRAVEGIMRRATEKWNIRFIEGTPVQAIDFFLLFGAGLNSMTARRRREGFPSWSWSGWVGASRVRPSQGHVFYQFHHWLKQKCWILWYERGVDGELRLLTDPVRNSPSGPRYRERFKSQLPVGSDAFRIAPSLSPAVTPGYHMLQFWTLAIFLEFSRSISWSEGDLRGADGQICGELVVDSIEEMPSFEHAGPYEILLLSEAVSTPHPQTRQSEYDYNVILVKRDGDYAERRGIGHIREWAIGTSLAPGPVWKEIMLK</sequence>
<dbReference type="InterPro" id="IPR010730">
    <property type="entry name" value="HET"/>
</dbReference>
<dbReference type="PANTHER" id="PTHR33112">
    <property type="entry name" value="DOMAIN PROTEIN, PUTATIVE-RELATED"/>
    <property type="match status" value="1"/>
</dbReference>
<evidence type="ECO:0000259" key="1">
    <source>
        <dbReference type="Pfam" id="PF06985"/>
    </source>
</evidence>
<dbReference type="AlphaFoldDB" id="A0A8H4FQS7"/>